<evidence type="ECO:0000313" key="11">
    <source>
        <dbReference type="EMBL" id="WBW49692.1"/>
    </source>
</evidence>
<dbReference type="RefSeq" id="WP_271191223.1">
    <property type="nucleotide sequence ID" value="NZ_CP115667.1"/>
</dbReference>
<evidence type="ECO:0000313" key="12">
    <source>
        <dbReference type="Proteomes" id="UP001210339"/>
    </source>
</evidence>
<dbReference type="Pfam" id="PF12849">
    <property type="entry name" value="PBP_like_2"/>
    <property type="match status" value="2"/>
</dbReference>
<comment type="similarity">
    <text evidence="3">Belongs to the PstS family.</text>
</comment>
<dbReference type="InterPro" id="IPR050811">
    <property type="entry name" value="Phosphate_ABC_transporter"/>
</dbReference>
<keyword evidence="8" id="KW-0449">Lipoprotein</keyword>
<keyword evidence="5" id="KW-0592">Phosphate transport</keyword>
<accession>A0ABY7QSH1</accession>
<evidence type="ECO:0000256" key="8">
    <source>
        <dbReference type="ARBA" id="ARBA00023288"/>
    </source>
</evidence>
<sequence>MTINFKHITKKLTTGALVATMAFALTACGGNQAAEGNAQEGNAANTGNAATETAATAEGPINVISREEGSGTRSAFTEIVGLIEKDDAGNEKDMTSEEAAVQNSTDAVLTAVSNDVAGIGYISLGSLNDTVKALKVEGTEATAENIVAGTYPIARPFNIAYKGEPTPEVKDFLAFIASEEAGKIAEEEGYVPNPEAQPYEPADVSGSITIAGSTSVTPLMEKLVEAYKVHNPNFNADIQATGSSAGMKSAMDGTAQIGMASRELKEDEAAALNQEVICRDGIAVVINNDNATEDMTIDQIKNIFNGTTTDWAEVNAK</sequence>
<dbReference type="Gene3D" id="3.40.190.10">
    <property type="entry name" value="Periplasmic binding protein-like II"/>
    <property type="match status" value="2"/>
</dbReference>
<feature type="domain" description="PBP" evidence="10">
    <location>
        <begin position="55"/>
        <end position="180"/>
    </location>
</feature>
<keyword evidence="5" id="KW-0813">Transport</keyword>
<evidence type="ECO:0000256" key="9">
    <source>
        <dbReference type="SAM" id="SignalP"/>
    </source>
</evidence>
<reference evidence="11 12" key="1">
    <citation type="submission" date="2023-01" db="EMBL/GenBank/DDBJ databases">
        <authorList>
            <person name="Lee S.H."/>
            <person name="Jung H.S."/>
            <person name="Yun J.U."/>
        </authorList>
    </citation>
    <scope>NUCLEOTIDE SEQUENCE [LARGE SCALE GENOMIC DNA]</scope>
    <source>
        <strain evidence="11 12">CBA3646</strain>
    </source>
</reference>
<dbReference type="PANTHER" id="PTHR30570">
    <property type="entry name" value="PERIPLASMIC PHOSPHATE BINDING COMPONENT OF PHOSPHATE ABC TRANSPORTER"/>
    <property type="match status" value="1"/>
</dbReference>
<keyword evidence="6 9" id="KW-0732">Signal</keyword>
<evidence type="ECO:0000259" key="10">
    <source>
        <dbReference type="Pfam" id="PF12849"/>
    </source>
</evidence>
<comment type="subcellular location">
    <subcellularLocation>
        <location evidence="2">Cell membrane</location>
        <topology evidence="2">Lipid-anchor</topology>
    </subcellularLocation>
</comment>
<protein>
    <submittedName>
        <fullName evidence="11">Substrate-binding domain-containing protein</fullName>
    </submittedName>
</protein>
<keyword evidence="7" id="KW-0564">Palmitate</keyword>
<dbReference type="Proteomes" id="UP001210339">
    <property type="component" value="Chromosome"/>
</dbReference>
<comment type="function">
    <text evidence="1">Part of the ABC transporter complex PstSACB involved in phosphate import.</text>
</comment>
<evidence type="ECO:0000256" key="5">
    <source>
        <dbReference type="ARBA" id="ARBA00022592"/>
    </source>
</evidence>
<organism evidence="11 12">
    <name type="scientific">Peptoniphilus equinus</name>
    <dbReference type="NCBI Taxonomy" id="3016343"/>
    <lineage>
        <taxon>Bacteria</taxon>
        <taxon>Bacillati</taxon>
        <taxon>Bacillota</taxon>
        <taxon>Tissierellia</taxon>
        <taxon>Tissierellales</taxon>
        <taxon>Peptoniphilaceae</taxon>
        <taxon>Peptoniphilus</taxon>
    </lineage>
</organism>
<comment type="subunit">
    <text evidence="4">The complex is composed of two ATP-binding proteins (PstB), two transmembrane proteins (PstC and PstA) and a solute-binding protein (PstS).</text>
</comment>
<feature type="domain" description="PBP" evidence="10">
    <location>
        <begin position="200"/>
        <end position="313"/>
    </location>
</feature>
<feature type="chain" id="PRO_5047312982" evidence="9">
    <location>
        <begin position="34"/>
        <end position="317"/>
    </location>
</feature>
<keyword evidence="12" id="KW-1185">Reference proteome</keyword>
<evidence type="ECO:0000256" key="1">
    <source>
        <dbReference type="ARBA" id="ARBA00002841"/>
    </source>
</evidence>
<evidence type="ECO:0000256" key="2">
    <source>
        <dbReference type="ARBA" id="ARBA00004193"/>
    </source>
</evidence>
<name>A0ABY7QSH1_9FIRM</name>
<dbReference type="InterPro" id="IPR024370">
    <property type="entry name" value="PBP_domain"/>
</dbReference>
<evidence type="ECO:0000256" key="3">
    <source>
        <dbReference type="ARBA" id="ARBA00008725"/>
    </source>
</evidence>
<dbReference type="PANTHER" id="PTHR30570:SF1">
    <property type="entry name" value="PHOSPHATE-BINDING PROTEIN PSTS"/>
    <property type="match status" value="1"/>
</dbReference>
<proteinExistence type="inferred from homology"/>
<evidence type="ECO:0000256" key="6">
    <source>
        <dbReference type="ARBA" id="ARBA00022729"/>
    </source>
</evidence>
<dbReference type="EMBL" id="CP115667">
    <property type="protein sequence ID" value="WBW49692.1"/>
    <property type="molecule type" value="Genomic_DNA"/>
</dbReference>
<evidence type="ECO:0000256" key="4">
    <source>
        <dbReference type="ARBA" id="ARBA00011529"/>
    </source>
</evidence>
<dbReference type="SUPFAM" id="SSF53850">
    <property type="entry name" value="Periplasmic binding protein-like II"/>
    <property type="match status" value="2"/>
</dbReference>
<feature type="signal peptide" evidence="9">
    <location>
        <begin position="1"/>
        <end position="33"/>
    </location>
</feature>
<evidence type="ECO:0000256" key="7">
    <source>
        <dbReference type="ARBA" id="ARBA00023139"/>
    </source>
</evidence>
<gene>
    <name evidence="11" type="ORF">O6R05_06735</name>
</gene>
<dbReference type="PROSITE" id="PS51257">
    <property type="entry name" value="PROKAR_LIPOPROTEIN"/>
    <property type="match status" value="1"/>
</dbReference>